<dbReference type="UniPathway" id="UPA00061">
    <property type="reaction ID" value="UER00516"/>
</dbReference>
<evidence type="ECO:0000256" key="1">
    <source>
        <dbReference type="ARBA" id="ARBA00005049"/>
    </source>
</evidence>
<proteinExistence type="inferred from homology"/>
<keyword evidence="11" id="KW-1185">Reference proteome</keyword>
<comment type="caution">
    <text evidence="10">The sequence shown here is derived from an EMBL/GenBank/DDBJ whole genome shotgun (WGS) entry which is preliminary data.</text>
</comment>
<keyword evidence="5" id="KW-0169">Cobalamin biosynthesis</keyword>
<dbReference type="CDD" id="cd02439">
    <property type="entry name" value="DMB-PRT_CobT"/>
    <property type="match status" value="1"/>
</dbReference>
<dbReference type="InterPro" id="IPR023195">
    <property type="entry name" value="Nict_dMeBzImd_PRibTrfase_N"/>
</dbReference>
<comment type="catalytic activity">
    <reaction evidence="9">
        <text>5,6-dimethylbenzimidazole + nicotinate beta-D-ribonucleotide = alpha-ribazole 5'-phosphate + nicotinate + H(+)</text>
        <dbReference type="Rhea" id="RHEA:11196"/>
        <dbReference type="ChEBI" id="CHEBI:15378"/>
        <dbReference type="ChEBI" id="CHEBI:15890"/>
        <dbReference type="ChEBI" id="CHEBI:32544"/>
        <dbReference type="ChEBI" id="CHEBI:57502"/>
        <dbReference type="ChEBI" id="CHEBI:57918"/>
        <dbReference type="EC" id="2.4.2.21"/>
    </reaction>
</comment>
<dbReference type="GO" id="GO:0008939">
    <property type="term" value="F:nicotinate-nucleotide-dimethylbenzimidazole phosphoribosyltransferase activity"/>
    <property type="evidence" value="ECO:0007669"/>
    <property type="project" value="UniProtKB-EC"/>
</dbReference>
<reference evidence="10 11" key="1">
    <citation type="journal article" date="2017" name="Arch. Microbiol.">
        <title>Mariprofundus micogutta sp. nov., a novel iron-oxidizing zetaproteobacterium isolated from a deep-sea hydrothermal field at the Bayonnaise knoll of the Izu-Ogasawara arc, and a description of Mariprofundales ord. nov. and Zetaproteobacteria classis nov.</title>
        <authorList>
            <person name="Makita H."/>
            <person name="Tanaka E."/>
            <person name="Mitsunobu S."/>
            <person name="Miyazaki M."/>
            <person name="Nunoura T."/>
            <person name="Uematsu K."/>
            <person name="Takaki Y."/>
            <person name="Nishi S."/>
            <person name="Shimamura S."/>
            <person name="Takai K."/>
        </authorList>
    </citation>
    <scope>NUCLEOTIDE SEQUENCE [LARGE SCALE GENOMIC DNA]</scope>
    <source>
        <strain evidence="10 11">ET2</strain>
    </source>
</reference>
<name>A0A1L8CNL1_9PROT</name>
<dbReference type="AlphaFoldDB" id="A0A1L8CNL1"/>
<organism evidence="10 11">
    <name type="scientific">Mariprofundus micogutta</name>
    <dbReference type="NCBI Taxonomy" id="1921010"/>
    <lineage>
        <taxon>Bacteria</taxon>
        <taxon>Pseudomonadati</taxon>
        <taxon>Pseudomonadota</taxon>
        <taxon>Candidatius Mariprofundia</taxon>
        <taxon>Mariprofundales</taxon>
        <taxon>Mariprofundaceae</taxon>
        <taxon>Mariprofundus</taxon>
    </lineage>
</organism>
<dbReference type="PANTHER" id="PTHR43463:SF1">
    <property type="entry name" value="NICOTINATE-NUCLEOTIDE--DIMETHYLBENZIMIDAZOLE PHOSPHORIBOSYLTRANSFERASE"/>
    <property type="match status" value="1"/>
</dbReference>
<accession>A0A1L8CNL1</accession>
<dbReference type="PANTHER" id="PTHR43463">
    <property type="entry name" value="NICOTINATE-NUCLEOTIDE--DIMETHYLBENZIMIDAZOLE PHOSPHORIBOSYLTRANSFERASE"/>
    <property type="match status" value="1"/>
</dbReference>
<dbReference type="InterPro" id="IPR036087">
    <property type="entry name" value="Nict_dMeBzImd_PRibTrfase_sf"/>
</dbReference>
<evidence type="ECO:0000256" key="2">
    <source>
        <dbReference type="ARBA" id="ARBA00007110"/>
    </source>
</evidence>
<evidence type="ECO:0000256" key="8">
    <source>
        <dbReference type="ARBA" id="ARBA00030686"/>
    </source>
</evidence>
<dbReference type="InterPro" id="IPR003200">
    <property type="entry name" value="Nict_dMeBzImd_PRibTrfase"/>
</dbReference>
<comment type="pathway">
    <text evidence="1">Nucleoside biosynthesis; alpha-ribazole biosynthesis; alpha-ribazole from 5,6-dimethylbenzimidazole: step 1/2.</text>
</comment>
<dbReference type="SUPFAM" id="SSF52733">
    <property type="entry name" value="Nicotinate mononucleotide:5,6-dimethylbenzimidazole phosphoribosyltransferase (CobT)"/>
    <property type="match status" value="1"/>
</dbReference>
<dbReference type="STRING" id="1921010.MMIC_P1468"/>
<protein>
    <recommendedName>
        <fullName evidence="4">Nicotinate-nucleotide--dimethylbenzimidazole phosphoribosyltransferase</fullName>
        <ecNumber evidence="3">2.4.2.21</ecNumber>
    </recommendedName>
    <alternativeName>
        <fullName evidence="8">N(1)-alpha-phosphoribosyltransferase</fullName>
    </alternativeName>
</protein>
<evidence type="ECO:0000256" key="7">
    <source>
        <dbReference type="ARBA" id="ARBA00022679"/>
    </source>
</evidence>
<keyword evidence="7 10" id="KW-0808">Transferase</keyword>
<evidence type="ECO:0000256" key="4">
    <source>
        <dbReference type="ARBA" id="ARBA00015486"/>
    </source>
</evidence>
<evidence type="ECO:0000256" key="9">
    <source>
        <dbReference type="ARBA" id="ARBA00047340"/>
    </source>
</evidence>
<dbReference type="Pfam" id="PF02277">
    <property type="entry name" value="DBI_PRT"/>
    <property type="match status" value="1"/>
</dbReference>
<evidence type="ECO:0000313" key="10">
    <source>
        <dbReference type="EMBL" id="GAV20501.1"/>
    </source>
</evidence>
<sequence length="329" mass="34905">MEIPSIYPDKEYHSNLIQPSGCMGRMEDIAAWFSTRQGKKIPDAIKPAVVLFASDHNITSDVDYGESTTTAERTHAALDKNSIIRKLCKQGSASLLIVDLGVREKLADMDDLEQAKIRTGSGNIAQEAAMDQGDYWESTGIGEEIANRMIADGANLLIAGSISANNEVSVAAIISELVGLSPEEVLRSSSNGSPEIYAQELIAVEAALSRTQGTPSHDILRELGGFELAAMAGFYRAAAHQGVPVLLDDLASTAAALAAAAWDVRIAGWMLASHVSSDNAGQRHAIDDLGLEPLMELNKSIGEARVATLLIPVIQSALSLQAGLVSLED</sequence>
<dbReference type="Gene3D" id="3.40.50.10210">
    <property type="match status" value="1"/>
</dbReference>
<dbReference type="Gene3D" id="1.10.1610.10">
    <property type="match status" value="1"/>
</dbReference>
<comment type="similarity">
    <text evidence="2">Belongs to the CobT family.</text>
</comment>
<dbReference type="OrthoDB" id="5291455at2"/>
<evidence type="ECO:0000256" key="6">
    <source>
        <dbReference type="ARBA" id="ARBA00022676"/>
    </source>
</evidence>
<gene>
    <name evidence="10" type="ORF">MMIC_P1468</name>
</gene>
<evidence type="ECO:0000313" key="11">
    <source>
        <dbReference type="Proteomes" id="UP000231632"/>
    </source>
</evidence>
<dbReference type="GO" id="GO:0009236">
    <property type="term" value="P:cobalamin biosynthetic process"/>
    <property type="evidence" value="ECO:0007669"/>
    <property type="project" value="UniProtKB-KW"/>
</dbReference>
<evidence type="ECO:0000256" key="3">
    <source>
        <dbReference type="ARBA" id="ARBA00011991"/>
    </source>
</evidence>
<dbReference type="RefSeq" id="WP_072659817.1">
    <property type="nucleotide sequence ID" value="NZ_BDFD01000011.1"/>
</dbReference>
<dbReference type="EMBL" id="BDFD01000011">
    <property type="protein sequence ID" value="GAV20501.1"/>
    <property type="molecule type" value="Genomic_DNA"/>
</dbReference>
<keyword evidence="6 10" id="KW-0328">Glycosyltransferase</keyword>
<dbReference type="EC" id="2.4.2.21" evidence="3"/>
<evidence type="ECO:0000256" key="5">
    <source>
        <dbReference type="ARBA" id="ARBA00022573"/>
    </source>
</evidence>
<dbReference type="Proteomes" id="UP000231632">
    <property type="component" value="Unassembled WGS sequence"/>
</dbReference>